<reference evidence="3" key="1">
    <citation type="submission" date="2021-06" db="EMBL/GenBank/DDBJ databases">
        <title>Parelaphostrongylus tenuis whole genome reference sequence.</title>
        <authorList>
            <person name="Garwood T.J."/>
            <person name="Larsen P.A."/>
            <person name="Fountain-Jones N.M."/>
            <person name="Garbe J.R."/>
            <person name="Macchietto M.G."/>
            <person name="Kania S.A."/>
            <person name="Gerhold R.W."/>
            <person name="Richards J.E."/>
            <person name="Wolf T.M."/>
        </authorList>
    </citation>
    <scope>NUCLEOTIDE SEQUENCE</scope>
    <source>
        <strain evidence="3">MNPRO001-30</strain>
        <tissue evidence="3">Meninges</tissue>
    </source>
</reference>
<evidence type="ECO:0000256" key="1">
    <source>
        <dbReference type="SAM" id="Phobius"/>
    </source>
</evidence>
<evidence type="ECO:0000313" key="4">
    <source>
        <dbReference type="Proteomes" id="UP001196413"/>
    </source>
</evidence>
<feature type="domain" description="Potassium channel" evidence="2">
    <location>
        <begin position="32"/>
        <end position="75"/>
    </location>
</feature>
<name>A0AAD5MQA3_PARTN</name>
<dbReference type="Gene3D" id="1.10.287.70">
    <property type="match status" value="1"/>
</dbReference>
<gene>
    <name evidence="3" type="ORF">KIN20_003683</name>
</gene>
<keyword evidence="1" id="KW-0472">Membrane</keyword>
<organism evidence="3 4">
    <name type="scientific">Parelaphostrongylus tenuis</name>
    <name type="common">Meningeal worm</name>
    <dbReference type="NCBI Taxonomy" id="148309"/>
    <lineage>
        <taxon>Eukaryota</taxon>
        <taxon>Metazoa</taxon>
        <taxon>Ecdysozoa</taxon>
        <taxon>Nematoda</taxon>
        <taxon>Chromadorea</taxon>
        <taxon>Rhabditida</taxon>
        <taxon>Rhabditina</taxon>
        <taxon>Rhabditomorpha</taxon>
        <taxon>Strongyloidea</taxon>
        <taxon>Metastrongylidae</taxon>
        <taxon>Parelaphostrongylus</taxon>
    </lineage>
</organism>
<comment type="caution">
    <text evidence="3">The sequence shown here is derived from an EMBL/GenBank/DDBJ whole genome shotgun (WGS) entry which is preliminary data.</text>
</comment>
<proteinExistence type="predicted"/>
<feature type="transmembrane region" description="Helical" evidence="1">
    <location>
        <begin position="53"/>
        <end position="70"/>
    </location>
</feature>
<evidence type="ECO:0000259" key="2">
    <source>
        <dbReference type="Pfam" id="PF07885"/>
    </source>
</evidence>
<accession>A0AAD5MQA3</accession>
<dbReference type="EMBL" id="JAHQIW010000493">
    <property type="protein sequence ID" value="KAJ1348389.1"/>
    <property type="molecule type" value="Genomic_DNA"/>
</dbReference>
<sequence length="87" mass="9722">MPRHVASDYYDIQVSDTEGGNGNFSGTTLFVVMIVYLLLGALFIPLLHGELDFFNGIYFAFICLTAIEYGDLVPDKYVNTVAKFDED</sequence>
<dbReference type="AlphaFoldDB" id="A0AAD5MQA3"/>
<keyword evidence="1" id="KW-0812">Transmembrane</keyword>
<dbReference type="SUPFAM" id="SSF81324">
    <property type="entry name" value="Voltage-gated potassium channels"/>
    <property type="match status" value="1"/>
</dbReference>
<dbReference type="InterPro" id="IPR013099">
    <property type="entry name" value="K_chnl_dom"/>
</dbReference>
<evidence type="ECO:0000313" key="3">
    <source>
        <dbReference type="EMBL" id="KAJ1348389.1"/>
    </source>
</evidence>
<keyword evidence="4" id="KW-1185">Reference proteome</keyword>
<protein>
    <recommendedName>
        <fullName evidence="2">Potassium channel domain-containing protein</fullName>
    </recommendedName>
</protein>
<feature type="transmembrane region" description="Helical" evidence="1">
    <location>
        <begin position="24"/>
        <end position="46"/>
    </location>
</feature>
<dbReference type="Pfam" id="PF07885">
    <property type="entry name" value="Ion_trans_2"/>
    <property type="match status" value="1"/>
</dbReference>
<dbReference type="Proteomes" id="UP001196413">
    <property type="component" value="Unassembled WGS sequence"/>
</dbReference>
<keyword evidence="1" id="KW-1133">Transmembrane helix</keyword>